<sequence length="85" mass="9855">MLMALGVIIMIFVFLFIPLAATICEISLKAFSAALINELLSEMNQIIIRLNEGENSAIRLLYIHKIYTLPYRWLSEEKRISFYKS</sequence>
<name>A0A1J1HUX0_9DIPT</name>
<accession>A0A1J1HUX0</accession>
<dbReference type="OrthoDB" id="193931at2759"/>
<dbReference type="AlphaFoldDB" id="A0A1J1HUX0"/>
<dbReference type="Proteomes" id="UP000183832">
    <property type="component" value="Unassembled WGS sequence"/>
</dbReference>
<dbReference type="EMBL" id="CVRI01000021">
    <property type="protein sequence ID" value="CRK91797.1"/>
    <property type="molecule type" value="Genomic_DNA"/>
</dbReference>
<gene>
    <name evidence="1" type="ORF">CLUMA_CG005429</name>
</gene>
<protein>
    <submittedName>
        <fullName evidence="1">CLUMA_CG005429, isoform A</fullName>
    </submittedName>
</protein>
<proteinExistence type="predicted"/>
<evidence type="ECO:0000313" key="2">
    <source>
        <dbReference type="Proteomes" id="UP000183832"/>
    </source>
</evidence>
<organism evidence="1 2">
    <name type="scientific">Clunio marinus</name>
    <dbReference type="NCBI Taxonomy" id="568069"/>
    <lineage>
        <taxon>Eukaryota</taxon>
        <taxon>Metazoa</taxon>
        <taxon>Ecdysozoa</taxon>
        <taxon>Arthropoda</taxon>
        <taxon>Hexapoda</taxon>
        <taxon>Insecta</taxon>
        <taxon>Pterygota</taxon>
        <taxon>Neoptera</taxon>
        <taxon>Endopterygota</taxon>
        <taxon>Diptera</taxon>
        <taxon>Nematocera</taxon>
        <taxon>Chironomoidea</taxon>
        <taxon>Chironomidae</taxon>
        <taxon>Clunio</taxon>
    </lineage>
</organism>
<keyword evidence="2" id="KW-1185">Reference proteome</keyword>
<evidence type="ECO:0000313" key="1">
    <source>
        <dbReference type="EMBL" id="CRK91797.1"/>
    </source>
</evidence>
<reference evidence="1 2" key="1">
    <citation type="submission" date="2015-04" db="EMBL/GenBank/DDBJ databases">
        <authorList>
            <person name="Syromyatnikov M.Y."/>
            <person name="Popov V.N."/>
        </authorList>
    </citation>
    <scope>NUCLEOTIDE SEQUENCE [LARGE SCALE GENOMIC DNA]</scope>
</reference>